<dbReference type="RefSeq" id="WP_018248177.1">
    <property type="nucleotide sequence ID" value="NZ_SOEG01000001.1"/>
</dbReference>
<dbReference type="PANTHER" id="PTHR35089">
    <property type="entry name" value="CHAPERONE PROTEIN SKP"/>
    <property type="match status" value="1"/>
</dbReference>
<keyword evidence="6" id="KW-1185">Reference proteome</keyword>
<gene>
    <name evidence="5" type="ORF">C7959_10177</name>
</gene>
<evidence type="ECO:0000256" key="2">
    <source>
        <dbReference type="ARBA" id="ARBA00022729"/>
    </source>
</evidence>
<accession>A0A4R8HG84</accession>
<evidence type="ECO:0000256" key="1">
    <source>
        <dbReference type="ARBA" id="ARBA00009091"/>
    </source>
</evidence>
<proteinExistence type="inferred from homology"/>
<reference evidence="5 6" key="1">
    <citation type="submission" date="2019-03" db="EMBL/GenBank/DDBJ databases">
        <title>Subsurface microbial communities from deep shales in Ohio and West Virginia, USA.</title>
        <authorList>
            <person name="Wrighton K."/>
        </authorList>
    </citation>
    <scope>NUCLEOTIDE SEQUENCE [LARGE SCALE GENOMIC DNA]</scope>
    <source>
        <strain evidence="5 6">MSL 6dP</strain>
    </source>
</reference>
<dbReference type="STRING" id="926561.GCA_000379025_00978"/>
<name>A0A4R8HG84_9FIRM</name>
<evidence type="ECO:0000256" key="3">
    <source>
        <dbReference type="SAM" id="Coils"/>
    </source>
</evidence>
<dbReference type="SUPFAM" id="SSF111384">
    <property type="entry name" value="OmpH-like"/>
    <property type="match status" value="1"/>
</dbReference>
<evidence type="ECO:0000256" key="4">
    <source>
        <dbReference type="SAM" id="SignalP"/>
    </source>
</evidence>
<keyword evidence="2 4" id="KW-0732">Signal</keyword>
<comment type="similarity">
    <text evidence="1">Belongs to the Skp family.</text>
</comment>
<dbReference type="InterPro" id="IPR005632">
    <property type="entry name" value="Chaperone_Skp"/>
</dbReference>
<dbReference type="InterPro" id="IPR024930">
    <property type="entry name" value="Skp_dom_sf"/>
</dbReference>
<evidence type="ECO:0000313" key="5">
    <source>
        <dbReference type="EMBL" id="TDX59190.1"/>
    </source>
</evidence>
<dbReference type="AlphaFoldDB" id="A0A4R8HG84"/>
<dbReference type="GO" id="GO:0050821">
    <property type="term" value="P:protein stabilization"/>
    <property type="evidence" value="ECO:0007669"/>
    <property type="project" value="TreeGrafter"/>
</dbReference>
<organism evidence="5 6">
    <name type="scientific">Orenia marismortui</name>
    <dbReference type="NCBI Taxonomy" id="46469"/>
    <lineage>
        <taxon>Bacteria</taxon>
        <taxon>Bacillati</taxon>
        <taxon>Bacillota</taxon>
        <taxon>Clostridia</taxon>
        <taxon>Halanaerobiales</taxon>
        <taxon>Halobacteroidaceae</taxon>
        <taxon>Orenia</taxon>
    </lineage>
</organism>
<protein>
    <submittedName>
        <fullName evidence="5">Periplasmic chaperone for outer membrane proteins Skp</fullName>
    </submittedName>
</protein>
<feature type="chain" id="PRO_5020234885" evidence="4">
    <location>
        <begin position="28"/>
        <end position="153"/>
    </location>
</feature>
<feature type="coiled-coil region" evidence="3">
    <location>
        <begin position="54"/>
        <end position="100"/>
    </location>
</feature>
<dbReference type="GO" id="GO:0005829">
    <property type="term" value="C:cytosol"/>
    <property type="evidence" value="ECO:0007669"/>
    <property type="project" value="TreeGrafter"/>
</dbReference>
<dbReference type="EMBL" id="SOEG01000001">
    <property type="protein sequence ID" value="TDX59190.1"/>
    <property type="molecule type" value="Genomic_DNA"/>
</dbReference>
<keyword evidence="3" id="KW-0175">Coiled coil</keyword>
<dbReference type="Proteomes" id="UP000295832">
    <property type="component" value="Unassembled WGS sequence"/>
</dbReference>
<sequence length="153" mass="17638">MKKKLIFTLLVFSVLASVFMLNRPVDAEGDKASKVGYVDMQKLFVNHPDKAASESKLNEEAKRIQKKVEEEAKNMTKEEQQELLQKYEQYLKDLERKEISKIFEDINDKIRIVAEENGINVVVDKPAVIYGGYDLTDDVLKVIKDNKTVEEDK</sequence>
<dbReference type="Pfam" id="PF03938">
    <property type="entry name" value="OmpH"/>
    <property type="match status" value="1"/>
</dbReference>
<dbReference type="SMART" id="SM00935">
    <property type="entry name" value="OmpH"/>
    <property type="match status" value="1"/>
</dbReference>
<dbReference type="GO" id="GO:0051082">
    <property type="term" value="F:unfolded protein binding"/>
    <property type="evidence" value="ECO:0007669"/>
    <property type="project" value="InterPro"/>
</dbReference>
<dbReference type="PANTHER" id="PTHR35089:SF1">
    <property type="entry name" value="CHAPERONE PROTEIN SKP"/>
    <property type="match status" value="1"/>
</dbReference>
<evidence type="ECO:0000313" key="6">
    <source>
        <dbReference type="Proteomes" id="UP000295832"/>
    </source>
</evidence>
<dbReference type="Gene3D" id="3.30.910.20">
    <property type="entry name" value="Skp domain"/>
    <property type="match status" value="1"/>
</dbReference>
<feature type="signal peptide" evidence="4">
    <location>
        <begin position="1"/>
        <end position="27"/>
    </location>
</feature>
<comment type="caution">
    <text evidence="5">The sequence shown here is derived from an EMBL/GenBank/DDBJ whole genome shotgun (WGS) entry which is preliminary data.</text>
</comment>